<dbReference type="EMBL" id="BAAADV010000001">
    <property type="protein sequence ID" value="GAA0662516.1"/>
    <property type="molecule type" value="Genomic_DNA"/>
</dbReference>
<evidence type="ECO:0000313" key="2">
    <source>
        <dbReference type="EMBL" id="GAA0662516.1"/>
    </source>
</evidence>
<keyword evidence="1" id="KW-0472">Membrane</keyword>
<proteinExistence type="predicted"/>
<gene>
    <name evidence="2" type="ORF">GCM10009020_03770</name>
</gene>
<accession>A0AAV3T4W0</accession>
<keyword evidence="1" id="KW-0812">Transmembrane</keyword>
<feature type="transmembrane region" description="Helical" evidence="1">
    <location>
        <begin position="205"/>
        <end position="224"/>
    </location>
</feature>
<feature type="transmembrane region" description="Helical" evidence="1">
    <location>
        <begin position="165"/>
        <end position="185"/>
    </location>
</feature>
<name>A0AAV3T4W0_9EURY</name>
<evidence type="ECO:0000256" key="1">
    <source>
        <dbReference type="SAM" id="Phobius"/>
    </source>
</evidence>
<dbReference type="RefSeq" id="WP_343772134.1">
    <property type="nucleotide sequence ID" value="NZ_BAAADV010000001.1"/>
</dbReference>
<sequence length="342" mass="35455">MSTDDLRSTVRAPVAELLEGRSLDYAVAALSALMIAGVAADFRAHAQGISFAEEGFFTPEHTFFYSMFLGIAAVLLAATYRNRRAGADWVDAVPAGYGWGIVGVALFGLAGVGDLGWHTAFGFEESVEALTSPTHLGLGAGAALFLGSPLRSALRRADDLRGIELAPAIVSASLVLTVLALFSAYVNPLTNAGLMPTYERASAAALGAMIVYPALLTGVALTMVRRFKLPFGAIAAVLVPSAVASTLMSGRFELVLAALAAGLVGDAVAAASRPSIENPRALRTFCALVPATFAATYFLVYELAEGVAWTVHVWTGAIVLAGASGLLLSYAVLPTATESMKP</sequence>
<feature type="transmembrane region" description="Helical" evidence="1">
    <location>
        <begin position="254"/>
        <end position="272"/>
    </location>
</feature>
<evidence type="ECO:0000313" key="3">
    <source>
        <dbReference type="Proteomes" id="UP001500420"/>
    </source>
</evidence>
<comment type="caution">
    <text evidence="2">The sequence shown here is derived from an EMBL/GenBank/DDBJ whole genome shotgun (WGS) entry which is preliminary data.</text>
</comment>
<reference evidence="2 3" key="1">
    <citation type="journal article" date="2019" name="Int. J. Syst. Evol. Microbiol.">
        <title>The Global Catalogue of Microorganisms (GCM) 10K type strain sequencing project: providing services to taxonomists for standard genome sequencing and annotation.</title>
        <authorList>
            <consortium name="The Broad Institute Genomics Platform"/>
            <consortium name="The Broad Institute Genome Sequencing Center for Infectious Disease"/>
            <person name="Wu L."/>
            <person name="Ma J."/>
        </authorList>
    </citation>
    <scope>NUCLEOTIDE SEQUENCE [LARGE SCALE GENOMIC DNA]</scope>
    <source>
        <strain evidence="2 3">JCM 16328</strain>
    </source>
</reference>
<dbReference type="Proteomes" id="UP001500420">
    <property type="component" value="Unassembled WGS sequence"/>
</dbReference>
<keyword evidence="3" id="KW-1185">Reference proteome</keyword>
<feature type="transmembrane region" description="Helical" evidence="1">
    <location>
        <begin position="133"/>
        <end position="153"/>
    </location>
</feature>
<keyword evidence="1" id="KW-1133">Transmembrane helix</keyword>
<protein>
    <submittedName>
        <fullName evidence="2">Uncharacterized protein</fullName>
    </submittedName>
</protein>
<feature type="transmembrane region" description="Helical" evidence="1">
    <location>
        <begin position="62"/>
        <end position="80"/>
    </location>
</feature>
<feature type="transmembrane region" description="Helical" evidence="1">
    <location>
        <begin position="284"/>
        <end position="301"/>
    </location>
</feature>
<organism evidence="2 3">
    <name type="scientific">Natronoarchaeum mannanilyticum</name>
    <dbReference type="NCBI Taxonomy" id="926360"/>
    <lineage>
        <taxon>Archaea</taxon>
        <taxon>Methanobacteriati</taxon>
        <taxon>Methanobacteriota</taxon>
        <taxon>Stenosarchaea group</taxon>
        <taxon>Halobacteria</taxon>
        <taxon>Halobacteriales</taxon>
        <taxon>Natronoarchaeaceae</taxon>
    </lineage>
</organism>
<feature type="transmembrane region" description="Helical" evidence="1">
    <location>
        <begin position="231"/>
        <end position="248"/>
    </location>
</feature>
<feature type="transmembrane region" description="Helical" evidence="1">
    <location>
        <begin position="92"/>
        <end position="113"/>
    </location>
</feature>
<feature type="transmembrane region" description="Helical" evidence="1">
    <location>
        <begin position="313"/>
        <end position="333"/>
    </location>
</feature>
<dbReference type="AlphaFoldDB" id="A0AAV3T4W0"/>